<gene>
    <name evidence="2" type="ORF">NOO_LOCUS9191</name>
</gene>
<name>A0A182EM48_ONCOC</name>
<dbReference type="Gene3D" id="3.40.50.150">
    <property type="entry name" value="Vaccinia Virus protein VP39"/>
    <property type="match status" value="1"/>
</dbReference>
<dbReference type="AlphaFoldDB" id="A0A182EM48"/>
<keyword evidence="1" id="KW-0812">Transmembrane</keyword>
<dbReference type="PANTHER" id="PTHR14614:SF132">
    <property type="entry name" value="PROTEIN-LYSINE METHYLTRANSFERASE C42C1.13"/>
    <property type="match status" value="1"/>
</dbReference>
<reference evidence="4" key="1">
    <citation type="submission" date="2016-06" db="UniProtKB">
        <authorList>
            <consortium name="WormBaseParasite"/>
        </authorList>
    </citation>
    <scope>IDENTIFICATION</scope>
</reference>
<dbReference type="CDD" id="cd02440">
    <property type="entry name" value="AdoMet_MTases"/>
    <property type="match status" value="1"/>
</dbReference>
<dbReference type="OrthoDB" id="413520at2759"/>
<evidence type="ECO:0000313" key="4">
    <source>
        <dbReference type="WBParaSite" id="nOo.2.0.1.t09191-RA"/>
    </source>
</evidence>
<dbReference type="EMBL" id="UYRW01004303">
    <property type="protein sequence ID" value="VDM92476.1"/>
    <property type="molecule type" value="Genomic_DNA"/>
</dbReference>
<evidence type="ECO:0000256" key="1">
    <source>
        <dbReference type="SAM" id="Phobius"/>
    </source>
</evidence>
<accession>A0A182EM48</accession>
<keyword evidence="1" id="KW-1133">Transmembrane helix</keyword>
<evidence type="ECO:0000313" key="2">
    <source>
        <dbReference type="EMBL" id="VDM92476.1"/>
    </source>
</evidence>
<organism evidence="4">
    <name type="scientific">Onchocerca ochengi</name>
    <name type="common">Filarial nematode worm</name>
    <dbReference type="NCBI Taxonomy" id="42157"/>
    <lineage>
        <taxon>Eukaryota</taxon>
        <taxon>Metazoa</taxon>
        <taxon>Ecdysozoa</taxon>
        <taxon>Nematoda</taxon>
        <taxon>Chromadorea</taxon>
        <taxon>Rhabditida</taxon>
        <taxon>Spirurina</taxon>
        <taxon>Spiruromorpha</taxon>
        <taxon>Filarioidea</taxon>
        <taxon>Onchocercidae</taxon>
        <taxon>Onchocerca</taxon>
    </lineage>
</organism>
<dbReference type="PANTHER" id="PTHR14614">
    <property type="entry name" value="HEPATOCELLULAR CARCINOMA-ASSOCIATED ANTIGEN"/>
    <property type="match status" value="1"/>
</dbReference>
<keyword evidence="3" id="KW-1185">Reference proteome</keyword>
<keyword evidence="1" id="KW-0472">Membrane</keyword>
<feature type="transmembrane region" description="Helical" evidence="1">
    <location>
        <begin position="64"/>
        <end position="83"/>
    </location>
</feature>
<dbReference type="Proteomes" id="UP000271087">
    <property type="component" value="Unassembled WGS sequence"/>
</dbReference>
<sequence length="216" mass="24814">MAKEYDDTNEEGMLHFMRELKFGENEFKIGQECIGHVSCVVWDSAIVACHYFVRYQSFWKRKKVLELGAGTGVCSIVLAALGADVLATDLSEGIRLLDRNIRENWKVITRNEGSVKAEILDWNDSYDKPLSFDIIIMIDVIYYLRALEGLVTLILRSEAATIICCYEVRDIGEPKIAQERFFEMISPFFNICPVADKELDDVYRSPDIKVLRLVRK</sequence>
<dbReference type="WBParaSite" id="nOo.2.0.1.t09191-RA">
    <property type="protein sequence ID" value="nOo.2.0.1.t09191-RA"/>
    <property type="gene ID" value="nOo.2.0.1.g09191"/>
</dbReference>
<evidence type="ECO:0000313" key="3">
    <source>
        <dbReference type="Proteomes" id="UP000271087"/>
    </source>
</evidence>
<protein>
    <submittedName>
        <fullName evidence="4">Protein-lysine methyltransferase METTL21D</fullName>
    </submittedName>
</protein>
<dbReference type="InterPro" id="IPR019410">
    <property type="entry name" value="Methyltransf_16"/>
</dbReference>
<dbReference type="STRING" id="42157.A0A182EM48"/>
<dbReference type="Pfam" id="PF10294">
    <property type="entry name" value="Methyltransf_16"/>
    <property type="match status" value="1"/>
</dbReference>
<proteinExistence type="predicted"/>
<reference evidence="2 3" key="2">
    <citation type="submission" date="2018-08" db="EMBL/GenBank/DDBJ databases">
        <authorList>
            <person name="Laetsch R D."/>
            <person name="Stevens L."/>
            <person name="Kumar S."/>
            <person name="Blaxter L. M."/>
        </authorList>
    </citation>
    <scope>NUCLEOTIDE SEQUENCE [LARGE SCALE GENOMIC DNA]</scope>
</reference>
<dbReference type="InterPro" id="IPR029063">
    <property type="entry name" value="SAM-dependent_MTases_sf"/>
</dbReference>
<dbReference type="SUPFAM" id="SSF53335">
    <property type="entry name" value="S-adenosyl-L-methionine-dependent methyltransferases"/>
    <property type="match status" value="1"/>
</dbReference>